<dbReference type="PROSITE" id="PS50072">
    <property type="entry name" value="CSA_PPIASE_2"/>
    <property type="match status" value="1"/>
</dbReference>
<proteinExistence type="predicted"/>
<evidence type="ECO:0000256" key="3">
    <source>
        <dbReference type="SAM" id="Phobius"/>
    </source>
</evidence>
<dbReference type="EMBL" id="JAEACQ010000142">
    <property type="protein sequence ID" value="MBL7626552.1"/>
    <property type="molecule type" value="Genomic_DNA"/>
</dbReference>
<dbReference type="SUPFAM" id="SSF50891">
    <property type="entry name" value="Cyclophilin-like"/>
    <property type="match status" value="1"/>
</dbReference>
<protein>
    <submittedName>
        <fullName evidence="5">Peptidylprolyl isomerase</fullName>
    </submittedName>
</protein>
<dbReference type="InterPro" id="IPR044666">
    <property type="entry name" value="Cyclophilin_A-like"/>
</dbReference>
<dbReference type="PRINTS" id="PR00153">
    <property type="entry name" value="CSAPPISMRASE"/>
</dbReference>
<dbReference type="GO" id="GO:0003755">
    <property type="term" value="F:peptidyl-prolyl cis-trans isomerase activity"/>
    <property type="evidence" value="ECO:0007669"/>
    <property type="project" value="InterPro"/>
</dbReference>
<keyword evidence="3" id="KW-0812">Transmembrane</keyword>
<dbReference type="InterPro" id="IPR002130">
    <property type="entry name" value="Cyclophilin-type_PPIase_dom"/>
</dbReference>
<keyword evidence="3" id="KW-1133">Transmembrane helix</keyword>
<keyword evidence="3" id="KW-0472">Membrane</keyword>
<feature type="region of interest" description="Disordered" evidence="2">
    <location>
        <begin position="274"/>
        <end position="311"/>
    </location>
</feature>
<dbReference type="PANTHER" id="PTHR45625">
    <property type="entry name" value="PEPTIDYL-PROLYL CIS-TRANS ISOMERASE-RELATED"/>
    <property type="match status" value="1"/>
</dbReference>
<dbReference type="CDD" id="cd00317">
    <property type="entry name" value="cyclophilin"/>
    <property type="match status" value="1"/>
</dbReference>
<organism evidence="5 6">
    <name type="scientific">Frankia nepalensis</name>
    <dbReference type="NCBI Taxonomy" id="1836974"/>
    <lineage>
        <taxon>Bacteria</taxon>
        <taxon>Bacillati</taxon>
        <taxon>Actinomycetota</taxon>
        <taxon>Actinomycetes</taxon>
        <taxon>Frankiales</taxon>
        <taxon>Frankiaceae</taxon>
        <taxon>Frankia</taxon>
    </lineage>
</organism>
<evidence type="ECO:0000259" key="4">
    <source>
        <dbReference type="PROSITE" id="PS50072"/>
    </source>
</evidence>
<comment type="caution">
    <text evidence="5">The sequence shown here is derived from an EMBL/GenBank/DDBJ whole genome shotgun (WGS) entry which is preliminary data.</text>
</comment>
<keyword evidence="6" id="KW-1185">Reference proteome</keyword>
<feature type="transmembrane region" description="Helical" evidence="3">
    <location>
        <begin position="34"/>
        <end position="56"/>
    </location>
</feature>
<gene>
    <name evidence="5" type="ORF">I7412_05070</name>
</gene>
<dbReference type="AlphaFoldDB" id="A0A937UM73"/>
<evidence type="ECO:0000256" key="1">
    <source>
        <dbReference type="ARBA" id="ARBA00002388"/>
    </source>
</evidence>
<dbReference type="InterPro" id="IPR029000">
    <property type="entry name" value="Cyclophilin-like_dom_sf"/>
</dbReference>
<comment type="function">
    <text evidence="1">PPIases accelerate the folding of proteins. It catalyzes the cis-trans isomerization of proline imidic peptide bonds in oligopeptides.</text>
</comment>
<accession>A0A937UM73</accession>
<dbReference type="Gene3D" id="2.40.100.10">
    <property type="entry name" value="Cyclophilin-like"/>
    <property type="match status" value="1"/>
</dbReference>
<dbReference type="PANTHER" id="PTHR45625:SF3">
    <property type="entry name" value="PEPTIDYL-PROLYL CIS-TRANS ISOMERASE B-RELATED"/>
    <property type="match status" value="1"/>
</dbReference>
<dbReference type="Proteomes" id="UP000604475">
    <property type="component" value="Unassembled WGS sequence"/>
</dbReference>
<keyword evidence="5" id="KW-0413">Isomerase</keyword>
<evidence type="ECO:0000313" key="5">
    <source>
        <dbReference type="EMBL" id="MBL7626552.1"/>
    </source>
</evidence>
<dbReference type="Pfam" id="PF00160">
    <property type="entry name" value="Pro_isomerase"/>
    <property type="match status" value="1"/>
</dbReference>
<dbReference type="RefSeq" id="WP_203030010.1">
    <property type="nucleotide sequence ID" value="NZ_JADWYW010000355.1"/>
</dbReference>
<feature type="compositionally biased region" description="Low complexity" evidence="2">
    <location>
        <begin position="281"/>
        <end position="311"/>
    </location>
</feature>
<evidence type="ECO:0000313" key="6">
    <source>
        <dbReference type="Proteomes" id="UP000604475"/>
    </source>
</evidence>
<evidence type="ECO:0000256" key="2">
    <source>
        <dbReference type="SAM" id="MobiDB-lite"/>
    </source>
</evidence>
<sequence>MSNSKTRRRRELEIARAQRQAERRRAAQRRRRRITALVSVLVVLALGGTITGIVLATSGDDTSTVSAEPTASASPAGVTTKVGDCVYTKDDSGAAPARDVAMPPSAPTVNTKPATMTINTSLGTMVATLDAAKAPCTVHAFLQLAQAKYFDDTPCHRETAGAEAGIFVLQCGDPTGTGSGGPGFTYKNENTEGVNYNRGVLAMANAGADTNGSQFFINYADPTADGASVLAGNYTVFGQITQGLDILDKITSPGVEGGGGDGTPVTKPQITSITITQEGESTAPATTPAAPATTAPATTAPAATPSASPTS</sequence>
<reference evidence="5" key="1">
    <citation type="submission" date="2020-12" db="EMBL/GenBank/DDBJ databases">
        <title>Genomic characterization of non-nitrogen-fixing Frankia strains.</title>
        <authorList>
            <person name="Carlos-Shanley C."/>
            <person name="Guerra T."/>
            <person name="Hahn D."/>
        </authorList>
    </citation>
    <scope>NUCLEOTIDE SEQUENCE</scope>
    <source>
        <strain evidence="5">CN6</strain>
    </source>
</reference>
<feature type="domain" description="PPIase cyclophilin-type" evidence="4">
    <location>
        <begin position="119"/>
        <end position="275"/>
    </location>
</feature>
<name>A0A937UM73_9ACTN</name>